<keyword evidence="6" id="KW-0686">Riboflavin biosynthesis</keyword>
<dbReference type="EMBL" id="JQNX01000004">
    <property type="protein sequence ID" value="KIE58492.1"/>
    <property type="molecule type" value="Genomic_DNA"/>
</dbReference>
<dbReference type="InterPro" id="IPR026017">
    <property type="entry name" value="Lumazine-bd_dom"/>
</dbReference>
<reference evidence="12 14" key="1">
    <citation type="submission" date="2014-08" db="EMBL/GenBank/DDBJ databases">
        <title>Methylacidiphilum kamchatkense strain Kam1 draft genome sequence.</title>
        <authorList>
            <person name="Birkeland N.-K."/>
            <person name="Erikstad H.A."/>
        </authorList>
    </citation>
    <scope>NUCLEOTIDE SEQUENCE [LARGE SCALE GENOMIC DNA]</scope>
    <source>
        <strain evidence="12 14">Kam1</strain>
    </source>
</reference>
<sequence>MFTGIIESVGIVERVPDSKNKTLSIKAGCLSAELKLGMSLAVNGCCLTVTQMVEEEVQFFILEETLRATTLGELKMGDVVNLELPLRMSDRFGGHFVTGHVDCKQTICAIEKLGEEKEIWIHYPSFAKCYMVPKGSIAVEGISLTIGKITNESFCVWITPFTLNHTNLRTKRPGDNVNLEFDLLAKYAQKIIKERMGTNY</sequence>
<dbReference type="Pfam" id="PF00677">
    <property type="entry name" value="Lum_binding"/>
    <property type="match status" value="2"/>
</dbReference>
<keyword evidence="14" id="KW-1185">Reference proteome</keyword>
<evidence type="ECO:0000256" key="10">
    <source>
        <dbReference type="PROSITE-ProRule" id="PRU00524"/>
    </source>
</evidence>
<dbReference type="Proteomes" id="UP000315925">
    <property type="component" value="Chromosome"/>
</dbReference>
<evidence type="ECO:0000256" key="5">
    <source>
        <dbReference type="ARBA" id="ARBA00013950"/>
    </source>
</evidence>
<keyword evidence="7 13" id="KW-0808">Transferase</keyword>
<dbReference type="OrthoDB" id="9788537at2"/>
<evidence type="ECO:0000256" key="8">
    <source>
        <dbReference type="ARBA" id="ARBA00022737"/>
    </source>
</evidence>
<comment type="catalytic activity">
    <reaction evidence="1">
        <text>2 6,7-dimethyl-8-(1-D-ribityl)lumazine + H(+) = 5-amino-6-(D-ribitylamino)uracil + riboflavin</text>
        <dbReference type="Rhea" id="RHEA:20772"/>
        <dbReference type="ChEBI" id="CHEBI:15378"/>
        <dbReference type="ChEBI" id="CHEBI:15934"/>
        <dbReference type="ChEBI" id="CHEBI:57986"/>
        <dbReference type="ChEBI" id="CHEBI:58201"/>
        <dbReference type="EC" id="2.5.1.9"/>
    </reaction>
</comment>
<dbReference type="KEGG" id="mkc:kam1_2100"/>
<dbReference type="InterPro" id="IPR017938">
    <property type="entry name" value="Riboflavin_synthase-like_b-brl"/>
</dbReference>
<proteinExistence type="predicted"/>
<feature type="repeat" description="Lumazine-binding" evidence="10">
    <location>
        <begin position="96"/>
        <end position="192"/>
    </location>
</feature>
<evidence type="ECO:0000313" key="13">
    <source>
        <dbReference type="EMBL" id="QDQ43308.1"/>
    </source>
</evidence>
<dbReference type="Proteomes" id="UP000031594">
    <property type="component" value="Unassembled WGS sequence"/>
</dbReference>
<dbReference type="AlphaFoldDB" id="A0A0C1RKB2"/>
<evidence type="ECO:0000256" key="6">
    <source>
        <dbReference type="ARBA" id="ARBA00022619"/>
    </source>
</evidence>
<evidence type="ECO:0000313" key="12">
    <source>
        <dbReference type="EMBL" id="KIE58492.1"/>
    </source>
</evidence>
<dbReference type="InterPro" id="IPR001783">
    <property type="entry name" value="Lumazine-bd"/>
</dbReference>
<dbReference type="PANTHER" id="PTHR21098">
    <property type="entry name" value="RIBOFLAVIN SYNTHASE ALPHA CHAIN"/>
    <property type="match status" value="1"/>
</dbReference>
<feature type="repeat" description="Lumazine-binding" evidence="10">
    <location>
        <begin position="1"/>
        <end position="95"/>
    </location>
</feature>
<dbReference type="PANTHER" id="PTHR21098:SF0">
    <property type="entry name" value="RIBOFLAVIN SYNTHASE"/>
    <property type="match status" value="1"/>
</dbReference>
<evidence type="ECO:0000259" key="11">
    <source>
        <dbReference type="PROSITE" id="PS51177"/>
    </source>
</evidence>
<feature type="domain" description="Lumazine-binding" evidence="11">
    <location>
        <begin position="96"/>
        <end position="192"/>
    </location>
</feature>
<evidence type="ECO:0000256" key="4">
    <source>
        <dbReference type="ARBA" id="ARBA00012827"/>
    </source>
</evidence>
<evidence type="ECO:0000313" key="14">
    <source>
        <dbReference type="Proteomes" id="UP000031594"/>
    </source>
</evidence>
<accession>A0A0C1RKB2</accession>
<evidence type="ECO:0000256" key="1">
    <source>
        <dbReference type="ARBA" id="ARBA00000968"/>
    </source>
</evidence>
<dbReference type="NCBIfam" id="NF009566">
    <property type="entry name" value="PRK13020.1"/>
    <property type="match status" value="1"/>
</dbReference>
<dbReference type="NCBIfam" id="TIGR00187">
    <property type="entry name" value="ribE"/>
    <property type="match status" value="1"/>
</dbReference>
<dbReference type="GO" id="GO:0004746">
    <property type="term" value="F:riboflavin synthase activity"/>
    <property type="evidence" value="ECO:0007669"/>
    <property type="project" value="UniProtKB-UniRule"/>
</dbReference>
<dbReference type="PROSITE" id="PS51177">
    <property type="entry name" value="LUMAZINE_BIND"/>
    <property type="match status" value="2"/>
</dbReference>
<comment type="function">
    <text evidence="2">Catalyzes the dismutation of two molecules of 6,7-dimethyl-8-ribityllumazine, resulting in the formation of riboflavin and 5-amino-6-(D-ribitylamino)uracil.</text>
</comment>
<dbReference type="RefSeq" id="WP_039721457.1">
    <property type="nucleotide sequence ID" value="NZ_CP037899.1"/>
</dbReference>
<comment type="pathway">
    <text evidence="3">Cofactor biosynthesis; riboflavin biosynthesis; riboflavin from 2-hydroxy-3-oxobutyl phosphate and 5-amino-6-(D-ribitylamino)uracil: step 2/2.</text>
</comment>
<reference evidence="13" key="2">
    <citation type="journal article" date="2019" name="BMC Genomics">
        <title>Complete genome sequence analysis of the thermoacidophilic verrucomicrobial methanotroph 'Candidatus Methylacidiphilum kamchatkense' strain Kam1 and comparison with its closest relatives.</title>
        <authorList>
            <person name="Kruse T."/>
            <person name="Ratnadevi C.M."/>
            <person name="Erikstad H.A."/>
            <person name="Birkeland N.K."/>
        </authorList>
    </citation>
    <scope>NUCLEOTIDE SEQUENCE</scope>
    <source>
        <strain evidence="13">Kam1</strain>
    </source>
</reference>
<gene>
    <name evidence="12" type="ORF">A946_06265</name>
    <name evidence="13" type="ORF">kam1_2100</name>
</gene>
<dbReference type="STRING" id="1202785.A946_06265"/>
<organism evidence="13 15">
    <name type="scientific">Methylacidiphilum kamchatkense Kam1</name>
    <dbReference type="NCBI Taxonomy" id="1202785"/>
    <lineage>
        <taxon>Bacteria</taxon>
        <taxon>Pseudomonadati</taxon>
        <taxon>Verrucomicrobiota</taxon>
        <taxon>Methylacidiphilae</taxon>
        <taxon>Methylacidiphilales</taxon>
        <taxon>Methylacidiphilaceae</taxon>
        <taxon>Methylacidiphilum (ex Ratnadevi et al. 2023)</taxon>
    </lineage>
</organism>
<dbReference type="SUPFAM" id="SSF63380">
    <property type="entry name" value="Riboflavin synthase domain-like"/>
    <property type="match status" value="2"/>
</dbReference>
<evidence type="ECO:0000313" key="15">
    <source>
        <dbReference type="Proteomes" id="UP000315925"/>
    </source>
</evidence>
<reference evidence="15" key="3">
    <citation type="submission" date="2019-03" db="EMBL/GenBank/DDBJ databases">
        <title>Complete genome of Methylacidiphilum kamchatkense Kam1.</title>
        <authorList>
            <person name="Kruse T."/>
            <person name="Murarilal Ratnadevi C."/>
            <person name="Erikstad H.-A."/>
            <person name="Birkeland N.-K."/>
        </authorList>
    </citation>
    <scope>NUCLEOTIDE SEQUENCE [LARGE SCALE GENOMIC DNA]</scope>
    <source>
        <strain evidence="15">kam1</strain>
    </source>
</reference>
<evidence type="ECO:0000256" key="3">
    <source>
        <dbReference type="ARBA" id="ARBA00004887"/>
    </source>
</evidence>
<name>A0A0C1RKB2_9BACT</name>
<feature type="domain" description="Lumazine-binding" evidence="11">
    <location>
        <begin position="1"/>
        <end position="95"/>
    </location>
</feature>
<dbReference type="InterPro" id="IPR023366">
    <property type="entry name" value="ATP_synth_asu-like_sf"/>
</dbReference>
<dbReference type="CDD" id="cd00402">
    <property type="entry name" value="Riboflavin_synthase_like"/>
    <property type="match status" value="1"/>
</dbReference>
<evidence type="ECO:0000256" key="7">
    <source>
        <dbReference type="ARBA" id="ARBA00022679"/>
    </source>
</evidence>
<dbReference type="NCBIfam" id="NF006767">
    <property type="entry name" value="PRK09289.1"/>
    <property type="match status" value="1"/>
</dbReference>
<dbReference type="Gene3D" id="2.40.30.20">
    <property type="match status" value="2"/>
</dbReference>
<dbReference type="EMBL" id="CP037899">
    <property type="protein sequence ID" value="QDQ43308.1"/>
    <property type="molecule type" value="Genomic_DNA"/>
</dbReference>
<dbReference type="PIRSF" id="PIRSF000498">
    <property type="entry name" value="Riboflavin_syn_A"/>
    <property type="match status" value="1"/>
</dbReference>
<keyword evidence="8" id="KW-0677">Repeat</keyword>
<evidence type="ECO:0000256" key="2">
    <source>
        <dbReference type="ARBA" id="ARBA00002803"/>
    </source>
</evidence>
<dbReference type="FunFam" id="2.40.30.20:FF:000003">
    <property type="entry name" value="Riboflavin synthase, alpha subunit"/>
    <property type="match status" value="1"/>
</dbReference>
<dbReference type="EC" id="2.5.1.9" evidence="4 9"/>
<evidence type="ECO:0000256" key="9">
    <source>
        <dbReference type="NCBIfam" id="TIGR00187"/>
    </source>
</evidence>
<protein>
    <recommendedName>
        <fullName evidence="5 9">Riboflavin synthase</fullName>
        <ecNumber evidence="4 9">2.5.1.9</ecNumber>
    </recommendedName>
</protein>
<dbReference type="GO" id="GO:0009231">
    <property type="term" value="P:riboflavin biosynthetic process"/>
    <property type="evidence" value="ECO:0007669"/>
    <property type="project" value="UniProtKB-KW"/>
</dbReference>